<feature type="active site" description="Proton donor/acceptor" evidence="4">
    <location>
        <position position="109"/>
    </location>
</feature>
<dbReference type="PANTHER" id="PTHR42722">
    <property type="entry name" value="LEUCINE DEHYDROGENASE"/>
    <property type="match status" value="1"/>
</dbReference>
<evidence type="ECO:0000313" key="9">
    <source>
        <dbReference type="Proteomes" id="UP000192472"/>
    </source>
</evidence>
<evidence type="ECO:0000256" key="6">
    <source>
        <dbReference type="RuleBase" id="RU004417"/>
    </source>
</evidence>
<dbReference type="GO" id="GO:0016639">
    <property type="term" value="F:oxidoreductase activity, acting on the CH-NH2 group of donors, NAD or NADP as acceptor"/>
    <property type="evidence" value="ECO:0007669"/>
    <property type="project" value="InterPro"/>
</dbReference>
<dbReference type="PANTHER" id="PTHR42722:SF1">
    <property type="entry name" value="VALINE DEHYDROGENASE"/>
    <property type="match status" value="1"/>
</dbReference>
<dbReference type="InterPro" id="IPR016211">
    <property type="entry name" value="Glu/Phe/Leu/Val/Trp_DH_bac/arc"/>
</dbReference>
<dbReference type="STRING" id="692418.SAMN04488029_2623"/>
<dbReference type="InterPro" id="IPR006097">
    <property type="entry name" value="Glu/Leu/Phe/Val/Trp_DH_dimer"/>
</dbReference>
<keyword evidence="9" id="KW-1185">Reference proteome</keyword>
<dbReference type="CDD" id="cd01075">
    <property type="entry name" value="NAD_bind_Leu_Phe_Val_DH"/>
    <property type="match status" value="1"/>
</dbReference>
<dbReference type="Proteomes" id="UP000192472">
    <property type="component" value="Unassembled WGS sequence"/>
</dbReference>
<organism evidence="8 9">
    <name type="scientific">Reichenbachiella faecimaris</name>
    <dbReference type="NCBI Taxonomy" id="692418"/>
    <lineage>
        <taxon>Bacteria</taxon>
        <taxon>Pseudomonadati</taxon>
        <taxon>Bacteroidota</taxon>
        <taxon>Cytophagia</taxon>
        <taxon>Cytophagales</taxon>
        <taxon>Reichenbachiellaceae</taxon>
        <taxon>Reichenbachiella</taxon>
    </lineage>
</organism>
<name>A0A1W2GH14_REIFA</name>
<sequence>MRLFSVPNNINNHKPKNMIEVNEPLKKEEVSLFSGIEEMNHEQVVFCHDKATGLKAIIAIHNTVLGPAMGGTRMWHYASDREALTDVLRLSRGMTLKNAIAGLNIGGGKAVLIGDARKLKNEALMRRFGKFVNSLGGKYWTAEDVNMSTKDMEYVRMETPYVTGLPDFMGGSGDPSPVTAYGVYMGMKAAAKKAYGSEKLEGKKILVQGTGNVGTYLIENLVKEKAQVMISDIFEDKIKKVTDRFPVEVVSADQVFDANFDIYAPCALGGTLNDNSIEKLNCDIVAGGANNQLLDENIHGKALVNKGILYAPDFLINGGGITNVYYEYEGNYNRDRVMNQTERIYDTTLEVFELCAKSGATPQAAAIQIAENRIAAIGNNKLPL</sequence>
<gene>
    <name evidence="8" type="ORF">SAMN04488029_2623</name>
</gene>
<keyword evidence="5" id="KW-0547">Nucleotide-binding</keyword>
<feature type="binding site" evidence="5">
    <location>
        <begin position="209"/>
        <end position="214"/>
    </location>
    <ligand>
        <name>NAD(+)</name>
        <dbReference type="ChEBI" id="CHEBI:57540"/>
    </ligand>
</feature>
<dbReference type="SUPFAM" id="SSF53223">
    <property type="entry name" value="Aminoacid dehydrogenase-like, N-terminal domain"/>
    <property type="match status" value="1"/>
</dbReference>
<dbReference type="Pfam" id="PF02812">
    <property type="entry name" value="ELFV_dehydrog_N"/>
    <property type="match status" value="1"/>
</dbReference>
<dbReference type="PRINTS" id="PR00082">
    <property type="entry name" value="GLFDHDRGNASE"/>
</dbReference>
<dbReference type="Gene3D" id="3.40.50.720">
    <property type="entry name" value="NAD(P)-binding Rossmann-like Domain"/>
    <property type="match status" value="1"/>
</dbReference>
<evidence type="ECO:0000256" key="3">
    <source>
        <dbReference type="ARBA" id="ARBA00023027"/>
    </source>
</evidence>
<dbReference type="Gene3D" id="3.40.50.10860">
    <property type="entry name" value="Leucine Dehydrogenase, chain A, domain 1"/>
    <property type="match status" value="1"/>
</dbReference>
<feature type="domain" description="Glutamate/phenylalanine/leucine/valine/L-tryptophan dehydrogenase C-terminal" evidence="7">
    <location>
        <begin position="173"/>
        <end position="382"/>
    </location>
</feature>
<keyword evidence="3 5" id="KW-0520">NAD</keyword>
<dbReference type="AlphaFoldDB" id="A0A1W2GH14"/>
<dbReference type="GO" id="GO:0000166">
    <property type="term" value="F:nucleotide binding"/>
    <property type="evidence" value="ECO:0007669"/>
    <property type="project" value="UniProtKB-KW"/>
</dbReference>
<evidence type="ECO:0000256" key="1">
    <source>
        <dbReference type="ARBA" id="ARBA00006382"/>
    </source>
</evidence>
<dbReference type="SUPFAM" id="SSF51735">
    <property type="entry name" value="NAD(P)-binding Rossmann-fold domains"/>
    <property type="match status" value="1"/>
</dbReference>
<dbReference type="SMART" id="SM00839">
    <property type="entry name" value="ELFV_dehydrog"/>
    <property type="match status" value="1"/>
</dbReference>
<dbReference type="InterPro" id="IPR046346">
    <property type="entry name" value="Aminoacid_DH-like_N_sf"/>
</dbReference>
<dbReference type="InterPro" id="IPR006095">
    <property type="entry name" value="Glu/Leu/Phe/Val/Trp_DH"/>
</dbReference>
<evidence type="ECO:0000256" key="4">
    <source>
        <dbReference type="PIRSR" id="PIRSR000188-1"/>
    </source>
</evidence>
<dbReference type="FunFam" id="3.40.50.10860:FF:000010">
    <property type="entry name" value="Leucine dehydrogenase"/>
    <property type="match status" value="1"/>
</dbReference>
<evidence type="ECO:0000259" key="7">
    <source>
        <dbReference type="SMART" id="SM00839"/>
    </source>
</evidence>
<evidence type="ECO:0000256" key="5">
    <source>
        <dbReference type="PIRSR" id="PIRSR000188-2"/>
    </source>
</evidence>
<dbReference type="PIRSF" id="PIRSF000188">
    <property type="entry name" value="Phe_leu_dh"/>
    <property type="match status" value="1"/>
</dbReference>
<proteinExistence type="inferred from homology"/>
<accession>A0A1W2GH14</accession>
<dbReference type="InterPro" id="IPR036291">
    <property type="entry name" value="NAD(P)-bd_dom_sf"/>
</dbReference>
<comment type="similarity">
    <text evidence="1 6">Belongs to the Glu/Leu/Phe/Val dehydrogenases family.</text>
</comment>
<evidence type="ECO:0000256" key="2">
    <source>
        <dbReference type="ARBA" id="ARBA00023002"/>
    </source>
</evidence>
<dbReference type="GO" id="GO:0006520">
    <property type="term" value="P:amino acid metabolic process"/>
    <property type="evidence" value="ECO:0007669"/>
    <property type="project" value="InterPro"/>
</dbReference>
<reference evidence="8 9" key="1">
    <citation type="submission" date="2017-04" db="EMBL/GenBank/DDBJ databases">
        <authorList>
            <person name="Afonso C.L."/>
            <person name="Miller P.J."/>
            <person name="Scott M.A."/>
            <person name="Spackman E."/>
            <person name="Goraichik I."/>
            <person name="Dimitrov K.M."/>
            <person name="Suarez D.L."/>
            <person name="Swayne D.E."/>
        </authorList>
    </citation>
    <scope>NUCLEOTIDE SEQUENCE [LARGE SCALE GENOMIC DNA]</scope>
    <source>
        <strain evidence="8 9">DSM 26133</strain>
    </source>
</reference>
<evidence type="ECO:0000313" key="8">
    <source>
        <dbReference type="EMBL" id="SMD35949.1"/>
    </source>
</evidence>
<dbReference type="Pfam" id="PF00208">
    <property type="entry name" value="ELFV_dehydrog"/>
    <property type="match status" value="2"/>
</dbReference>
<dbReference type="InterPro" id="IPR006096">
    <property type="entry name" value="Glu/Leu/Phe/Val/Trp_DH_C"/>
</dbReference>
<dbReference type="EMBL" id="FWYF01000003">
    <property type="protein sequence ID" value="SMD35949.1"/>
    <property type="molecule type" value="Genomic_DNA"/>
</dbReference>
<keyword evidence="2 6" id="KW-0560">Oxidoreductase</keyword>
<protein>
    <submittedName>
        <fullName evidence="8">Leucine dehydrogenase</fullName>
    </submittedName>
</protein>